<organism evidence="3 4">
    <name type="scientific">Paraconiothyrium brasiliense</name>
    <dbReference type="NCBI Taxonomy" id="300254"/>
    <lineage>
        <taxon>Eukaryota</taxon>
        <taxon>Fungi</taxon>
        <taxon>Dikarya</taxon>
        <taxon>Ascomycota</taxon>
        <taxon>Pezizomycotina</taxon>
        <taxon>Dothideomycetes</taxon>
        <taxon>Pleosporomycetidae</taxon>
        <taxon>Pleosporales</taxon>
        <taxon>Massarineae</taxon>
        <taxon>Didymosphaeriaceae</taxon>
        <taxon>Paraconiothyrium</taxon>
    </lineage>
</organism>
<proteinExistence type="predicted"/>
<evidence type="ECO:0000313" key="3">
    <source>
        <dbReference type="EMBL" id="KAL1595816.1"/>
    </source>
</evidence>
<feature type="compositionally biased region" description="Basic and acidic residues" evidence="1">
    <location>
        <begin position="189"/>
        <end position="203"/>
    </location>
</feature>
<feature type="region of interest" description="Disordered" evidence="1">
    <location>
        <begin position="931"/>
        <end position="1005"/>
    </location>
</feature>
<feature type="compositionally biased region" description="Acidic residues" evidence="1">
    <location>
        <begin position="178"/>
        <end position="188"/>
    </location>
</feature>
<feature type="domain" description="DUF6604" evidence="2">
    <location>
        <begin position="19"/>
        <end position="284"/>
    </location>
</feature>
<sequence>MSTAHVNYYGLNELPETYKRYKTFTNGFEGWLMKIAKQRGLEIAAQAEAAAKAAGTNWKKNGKSKSHPIHLKDIKAVAQAVTDSGVPSEDTSGLTYLNDAIRLRKEVTEYYLQQQKSDEEHPYFTTILTDVRTIFSEWVLPSKPSEQDNAHKPPLGTKKASLHQQWALVFGTSNDTEFCDDSDDETDADANKQAESGRTEARPASDNGSAFHNDPEAPSQVSKTELELDRDFEVLCFLYDLYLIRQRVKQIWSDWVQRKIGTMTAAIVSDLAIAQVQKWVTKLVEDLDDDGNNQKILGVVEGLLNLIPENQREVALLADESELPVYPRDLLCFDGIRYIRDFSRIKSEGVDATRESQSVDATRLQFLLHFQSLNTDEMIVMDRFTESFCSPDRRSRVWLPFGFQILLDVQELLLLTRSMQEVTSDMFDYSLGMVEIMKAHIDYEDELWSKGEKPDYMSVGDTKFSNKFLPILQLLRHYLLKLSDDGNEEVSGMLNITFFAAHPILCGLTMWDFHRTYHSAARRKVQWFTVALAHLYNACRQVGGLASPWPDLEFIIQSQGQARVYVGGPPTDPDVFFQRMCLALCASPRDIAKDSRKDRRINLAKKQKRGLALNSPLEERIREYYNTKSHSKRSLQLHNIFAFLESDLREATVNHSMESSDADFPQLTQAKENARSIFATVAKKRASRTKNKKTRKKNKLKIPDFFNRESDYDRGLDHATSKLADHELYANFDHLAFFRRACTVLRRIRTEVLWDGSQALVTLDATQEPPHDCQLLYDLLFDLAPPQNKIDKDRASRYASSMEKIKKISQIMQDFIGEQGDLETKNAEEQLKQRTEHKAKPSGSDTMADDTVANHDPTLGNDVKPAGDADPEPQVKLDQSGTDISKSPKFFSFGKNEESTFDFEYALPKRSGINVIDKAQDDALKPTFIESHEHGDSASRSEVESTFKDAATKPEAGSVLSDAVAKPETASMPNDPEPESRSSMEPQRGNICKSTPGEGHSGDQGETIAIVKGKPSATHIGNVPQTPIQARGDQDLHCGYADCADPDVQTESRIPAEVLVPTAIEVGAPPVHYPSALLEPFPVHYEPWNPWSIWEPMSRAAVLPQDTELYEPRAEPISNDTGSDSGVMFTFGVYHRFTYRATRSTRFNKPVVPIRHYDLLLRASTIPTSRRRLVGAKKHRISHNCHGRCVVGRALLGEVYDVFWDRSTATMGQDDGWETDDD</sequence>
<dbReference type="PANTHER" id="PTHR38795:SF1">
    <property type="entry name" value="DUF6604 DOMAIN-CONTAINING PROTEIN"/>
    <property type="match status" value="1"/>
</dbReference>
<evidence type="ECO:0000313" key="4">
    <source>
        <dbReference type="Proteomes" id="UP001521785"/>
    </source>
</evidence>
<comment type="caution">
    <text evidence="3">The sequence shown here is derived from an EMBL/GenBank/DDBJ whole genome shotgun (WGS) entry which is preliminary data.</text>
</comment>
<keyword evidence="4" id="KW-1185">Reference proteome</keyword>
<feature type="region of interest" description="Disordered" evidence="1">
    <location>
        <begin position="829"/>
        <end position="884"/>
    </location>
</feature>
<protein>
    <recommendedName>
        <fullName evidence="2">DUF6604 domain-containing protein</fullName>
    </recommendedName>
</protein>
<dbReference type="Proteomes" id="UP001521785">
    <property type="component" value="Unassembled WGS sequence"/>
</dbReference>
<dbReference type="Pfam" id="PF20253">
    <property type="entry name" value="DUF6604"/>
    <property type="match status" value="1"/>
</dbReference>
<accession>A0ABR3QUL0</accession>
<feature type="compositionally biased region" description="Basic and acidic residues" evidence="1">
    <location>
        <begin position="931"/>
        <end position="952"/>
    </location>
</feature>
<evidence type="ECO:0000256" key="1">
    <source>
        <dbReference type="SAM" id="MobiDB-lite"/>
    </source>
</evidence>
<feature type="compositionally biased region" description="Basic and acidic residues" evidence="1">
    <location>
        <begin position="829"/>
        <end position="839"/>
    </location>
</feature>
<gene>
    <name evidence="3" type="ORF">SLS60_009506</name>
</gene>
<dbReference type="EMBL" id="JAKJXO020000015">
    <property type="protein sequence ID" value="KAL1595816.1"/>
    <property type="molecule type" value="Genomic_DNA"/>
</dbReference>
<feature type="region of interest" description="Disordered" evidence="1">
    <location>
        <begin position="178"/>
        <end position="223"/>
    </location>
</feature>
<reference evidence="3 4" key="1">
    <citation type="submission" date="2024-02" db="EMBL/GenBank/DDBJ databases">
        <title>De novo assembly and annotation of 12 fungi associated with fruit tree decline syndrome in Ontario, Canada.</title>
        <authorList>
            <person name="Sulman M."/>
            <person name="Ellouze W."/>
            <person name="Ilyukhin E."/>
        </authorList>
    </citation>
    <scope>NUCLEOTIDE SEQUENCE [LARGE SCALE GENOMIC DNA]</scope>
    <source>
        <strain evidence="3 4">M42-189</strain>
    </source>
</reference>
<evidence type="ECO:0000259" key="2">
    <source>
        <dbReference type="Pfam" id="PF20253"/>
    </source>
</evidence>
<dbReference type="InterPro" id="IPR046539">
    <property type="entry name" value="DUF6604"/>
</dbReference>
<dbReference type="PANTHER" id="PTHR38795">
    <property type="entry name" value="DUF6604 DOMAIN-CONTAINING PROTEIN"/>
    <property type="match status" value="1"/>
</dbReference>
<name>A0ABR3QUL0_9PLEO</name>